<protein>
    <submittedName>
        <fullName evidence="3">Uncharacterized protein</fullName>
    </submittedName>
</protein>
<feature type="compositionally biased region" description="Polar residues" evidence="1">
    <location>
        <begin position="64"/>
        <end position="79"/>
    </location>
</feature>
<dbReference type="Pfam" id="PF03140">
    <property type="entry name" value="DUF247"/>
    <property type="match status" value="1"/>
</dbReference>
<keyword evidence="4" id="KW-1185">Reference proteome</keyword>
<keyword evidence="2" id="KW-1133">Transmembrane helix</keyword>
<dbReference type="STRING" id="35608.A0A2U1LGJ0"/>
<keyword evidence="2" id="KW-0812">Transmembrane</keyword>
<proteinExistence type="predicted"/>
<reference evidence="3 4" key="1">
    <citation type="journal article" date="2018" name="Mol. Plant">
        <title>The genome of Artemisia annua provides insight into the evolution of Asteraceae family and artemisinin biosynthesis.</title>
        <authorList>
            <person name="Shen Q."/>
            <person name="Zhang L."/>
            <person name="Liao Z."/>
            <person name="Wang S."/>
            <person name="Yan T."/>
            <person name="Shi P."/>
            <person name="Liu M."/>
            <person name="Fu X."/>
            <person name="Pan Q."/>
            <person name="Wang Y."/>
            <person name="Lv Z."/>
            <person name="Lu X."/>
            <person name="Zhang F."/>
            <person name="Jiang W."/>
            <person name="Ma Y."/>
            <person name="Chen M."/>
            <person name="Hao X."/>
            <person name="Li L."/>
            <person name="Tang Y."/>
            <person name="Lv G."/>
            <person name="Zhou Y."/>
            <person name="Sun X."/>
            <person name="Brodelius P.E."/>
            <person name="Rose J.K.C."/>
            <person name="Tang K."/>
        </authorList>
    </citation>
    <scope>NUCLEOTIDE SEQUENCE [LARGE SCALE GENOMIC DNA]</scope>
    <source>
        <strain evidence="4">cv. Huhao1</strain>
        <tissue evidence="3">Leaf</tissue>
    </source>
</reference>
<dbReference type="InterPro" id="IPR004158">
    <property type="entry name" value="DUF247_pln"/>
</dbReference>
<dbReference type="PANTHER" id="PTHR31170:SF25">
    <property type="entry name" value="BNAA09G04570D PROTEIN"/>
    <property type="match status" value="1"/>
</dbReference>
<organism evidence="3 4">
    <name type="scientific">Artemisia annua</name>
    <name type="common">Sweet wormwood</name>
    <dbReference type="NCBI Taxonomy" id="35608"/>
    <lineage>
        <taxon>Eukaryota</taxon>
        <taxon>Viridiplantae</taxon>
        <taxon>Streptophyta</taxon>
        <taxon>Embryophyta</taxon>
        <taxon>Tracheophyta</taxon>
        <taxon>Spermatophyta</taxon>
        <taxon>Magnoliopsida</taxon>
        <taxon>eudicotyledons</taxon>
        <taxon>Gunneridae</taxon>
        <taxon>Pentapetalae</taxon>
        <taxon>asterids</taxon>
        <taxon>campanulids</taxon>
        <taxon>Asterales</taxon>
        <taxon>Asteraceae</taxon>
        <taxon>Asteroideae</taxon>
        <taxon>Anthemideae</taxon>
        <taxon>Artemisiinae</taxon>
        <taxon>Artemisia</taxon>
    </lineage>
</organism>
<keyword evidence="2" id="KW-0472">Membrane</keyword>
<evidence type="ECO:0000256" key="2">
    <source>
        <dbReference type="SAM" id="Phobius"/>
    </source>
</evidence>
<dbReference type="AlphaFoldDB" id="A0A2U1LGJ0"/>
<dbReference type="OrthoDB" id="591587at2759"/>
<evidence type="ECO:0000313" key="3">
    <source>
        <dbReference type="EMBL" id="PWA48101.1"/>
    </source>
</evidence>
<sequence>MSNSNDKPPLDLTESLTISDNAQAPSTTSPTVNKVDCVELQVEMSSVKPREKNDSLGVPAINQPDVTTGNLSHSDEASTSNPIIDHITEVNRTPYYVDKSDDVTIGFLLYCAERGKNRGNQHPFICKVPRILRDLSESSYTPQLVSIGPIHREDPTLQEFEWLKECYLNDLLNRCDSAPKEILEACLQKVKKKIHQIRQSYAGVKKNYSDVELARMMVMDGCFILEFCFKQDAKKDFDLPDVMRNGCIAMDLMLLENQVPFFVLHTLFDCLDLKESVRTLSQVLDTGFESYINLFRVFHEKHSFLSNVLNKYLAPYIKRFCSLLLGKISTTNVGSDEQISTTHGDSDSTHAHVLGFLHKRYQLVVAKSSPEDTAFHSIVELDRSGMNFKRHQENKWSMTIKFQSSLFACLPLFWSKPTLLMPTLVINDSTELILRNFIAYEQSFHQDHRYYFTSYAVAMDILINTQEDIAKLVESKVLVNDLGSNQEAADMINKICKNIVFTDFYYNEDFIQMDRYYNRFWPKHIARLRRVYFSNPWSIIALVAAIILFSLTVVQTIYTVVQTVYTIRAA</sequence>
<feature type="compositionally biased region" description="Polar residues" evidence="1">
    <location>
        <begin position="14"/>
        <end position="32"/>
    </location>
</feature>
<name>A0A2U1LGJ0_ARTAN</name>
<dbReference type="PANTHER" id="PTHR31170">
    <property type="entry name" value="BNAC04G53230D PROTEIN"/>
    <property type="match status" value="1"/>
</dbReference>
<accession>A0A2U1LGJ0</accession>
<gene>
    <name evidence="3" type="ORF">CTI12_AA493090</name>
</gene>
<feature type="transmembrane region" description="Helical" evidence="2">
    <location>
        <begin position="537"/>
        <end position="561"/>
    </location>
</feature>
<comment type="caution">
    <text evidence="3">The sequence shown here is derived from an EMBL/GenBank/DDBJ whole genome shotgun (WGS) entry which is preliminary data.</text>
</comment>
<evidence type="ECO:0000313" key="4">
    <source>
        <dbReference type="Proteomes" id="UP000245207"/>
    </source>
</evidence>
<feature type="region of interest" description="Disordered" evidence="1">
    <location>
        <begin position="45"/>
        <end position="79"/>
    </location>
</feature>
<feature type="region of interest" description="Disordered" evidence="1">
    <location>
        <begin position="1"/>
        <end position="32"/>
    </location>
</feature>
<dbReference type="EMBL" id="PKPP01009502">
    <property type="protein sequence ID" value="PWA48101.1"/>
    <property type="molecule type" value="Genomic_DNA"/>
</dbReference>
<dbReference type="Proteomes" id="UP000245207">
    <property type="component" value="Unassembled WGS sequence"/>
</dbReference>
<evidence type="ECO:0000256" key="1">
    <source>
        <dbReference type="SAM" id="MobiDB-lite"/>
    </source>
</evidence>